<dbReference type="Pfam" id="PF00078">
    <property type="entry name" value="RVT_1"/>
    <property type="match status" value="1"/>
</dbReference>
<dbReference type="PANTHER" id="PTHR19446">
    <property type="entry name" value="REVERSE TRANSCRIPTASES"/>
    <property type="match status" value="1"/>
</dbReference>
<dbReference type="PROSITE" id="PS50878">
    <property type="entry name" value="RT_POL"/>
    <property type="match status" value="1"/>
</dbReference>
<dbReference type="Gene3D" id="3.60.10.10">
    <property type="entry name" value="Endonuclease/exonuclease/phosphatase"/>
    <property type="match status" value="1"/>
</dbReference>
<organism evidence="3 4">
    <name type="scientific">Drosophila kikkawai</name>
    <name type="common">Fruit fly</name>
    <dbReference type="NCBI Taxonomy" id="30033"/>
    <lineage>
        <taxon>Eukaryota</taxon>
        <taxon>Metazoa</taxon>
        <taxon>Ecdysozoa</taxon>
        <taxon>Arthropoda</taxon>
        <taxon>Hexapoda</taxon>
        <taxon>Insecta</taxon>
        <taxon>Pterygota</taxon>
        <taxon>Neoptera</taxon>
        <taxon>Endopterygota</taxon>
        <taxon>Diptera</taxon>
        <taxon>Brachycera</taxon>
        <taxon>Muscomorpha</taxon>
        <taxon>Ephydroidea</taxon>
        <taxon>Drosophilidae</taxon>
        <taxon>Drosophila</taxon>
        <taxon>Sophophora</taxon>
    </lineage>
</organism>
<evidence type="ECO:0000256" key="1">
    <source>
        <dbReference type="SAM" id="MobiDB-lite"/>
    </source>
</evidence>
<feature type="region of interest" description="Disordered" evidence="1">
    <location>
        <begin position="57"/>
        <end position="145"/>
    </location>
</feature>
<feature type="domain" description="Reverse transcriptase" evidence="2">
    <location>
        <begin position="420"/>
        <end position="767"/>
    </location>
</feature>
<dbReference type="SUPFAM" id="SSF56672">
    <property type="entry name" value="DNA/RNA polymerases"/>
    <property type="match status" value="1"/>
</dbReference>
<dbReference type="CDD" id="cd09077">
    <property type="entry name" value="R1-I-EN"/>
    <property type="match status" value="1"/>
</dbReference>
<reference evidence="4" key="1">
    <citation type="submission" date="2025-08" db="UniProtKB">
        <authorList>
            <consortium name="RefSeq"/>
        </authorList>
    </citation>
    <scope>IDENTIFICATION</scope>
    <source>
        <strain evidence="4">14028-0561.14</strain>
        <tissue evidence="4">Whole fly</tissue>
    </source>
</reference>
<dbReference type="Pfam" id="PF14529">
    <property type="entry name" value="Exo_endo_phos_2"/>
    <property type="match status" value="1"/>
</dbReference>
<keyword evidence="3" id="KW-1185">Reference proteome</keyword>
<dbReference type="InterPro" id="IPR005135">
    <property type="entry name" value="Endo/exonuclease/phosphatase"/>
</dbReference>
<name>A0ABM4GL19_DROKI</name>
<dbReference type="RefSeq" id="XP_070143403.1">
    <property type="nucleotide sequence ID" value="XM_070287302.1"/>
</dbReference>
<dbReference type="GeneID" id="138928946"/>
<proteinExistence type="predicted"/>
<feature type="compositionally biased region" description="Basic and acidic residues" evidence="1">
    <location>
        <begin position="61"/>
        <end position="75"/>
    </location>
</feature>
<dbReference type="InterPro" id="IPR000477">
    <property type="entry name" value="RT_dom"/>
</dbReference>
<evidence type="ECO:0000259" key="2">
    <source>
        <dbReference type="PROSITE" id="PS50878"/>
    </source>
</evidence>
<dbReference type="InterPro" id="IPR036691">
    <property type="entry name" value="Endo/exonu/phosph_ase_sf"/>
</dbReference>
<dbReference type="CDD" id="cd01650">
    <property type="entry name" value="RT_nLTR_like"/>
    <property type="match status" value="1"/>
</dbReference>
<dbReference type="Proteomes" id="UP001652661">
    <property type="component" value="Chromosome 3R"/>
</dbReference>
<sequence length="1045" mass="114427">MMDKTTRHITISLREMIAKVKSLHSNILVANRTAAAGVSDRQESRVANNLCRNSAQITQSADKEQQKATAWKKEASVQTEPWRRPSQPEAPGLPAPVLASPLPRLAQQKSAKVPKKPRAKPPAAVHVASEQHRPARKPVSQENPENEWKVVARKTRTARRTRPDAVICYASGKSYSEVLAMVTRRDDKQLLDLGRCVSKVRRTNNGNLLLEVAKGSAKSAATMKENIEKVLVDSASVRATTEDSKVLVLEVRNIDKIATKQEVCAALAGQFNFEAERPSSIMVKFGLDGPSAGSGNDLVPAAQDLLSQTVRELGSEVAVLSEPFRVGSNRDWATDLSGKAALWSCGAYAPEMRDTKSAEGFVRANIGGTWLYSCYLAPSLSLEAFGRVLDELCSDLRGRSNVVVGEDFNAWAMEWGSSRTNARGRAVLETFASLDVVLLNEGSRQTFSRAGVGSVIDLTYVSSALASRARWKISEAYTASDHEAIECSIGAAPRTSGSLAGRSLKPKKAPGPDAILSRATKLTLSLLTSEVAGLLLDTIGKVFERVISTRLSQAIEAAGGLSPEQYGFTKGKSTLDANAKVVKLAQDAIAGTRWKGGSKSYCLVVTLDIRNAFNSADWSRTLESLRNCNIPGYLLNVAHSYFSNRVLMMDTSMGPKEHNVSAGVPQGSVLGPLLWNAMYDGVLRLSMPVSTNLVGFADDVAIVVVAKELASVEARADTAIQAVESWLAVAGLELAAHKTEAVETASVLVGGTRIRSQRAIKYLGVIIDTRLSFKEHLEYVHQKASGTAGALSRMLPNTRGPRQYTRKLLSSVVTAQILYAAPVWAEAASVKSYMRGVEATYRVCAIRIACTFRTISEDAALVIAGQVPLAELIRERKEIFAAMQNRRALPSRAELKVAARWRSIENWQSQWDSSSKGRWTYRLIPDIARWVERSHGQVNFYLSQVLSGHGCFRHYLKRFGHETEDWCPECGSGIVEDAEHVFLECRRFGQERQELEEVAGSTISAESLVPKMLEDQRVWKAANSFAACVMKTLRTLERRRKERPE</sequence>
<evidence type="ECO:0000313" key="3">
    <source>
        <dbReference type="Proteomes" id="UP001652661"/>
    </source>
</evidence>
<protein>
    <recommendedName>
        <fullName evidence="2">Reverse transcriptase domain-containing protein</fullName>
    </recommendedName>
</protein>
<accession>A0ABM4GL19</accession>
<gene>
    <name evidence="4" type="primary">LOC138928946</name>
</gene>
<evidence type="ECO:0000313" key="4">
    <source>
        <dbReference type="RefSeq" id="XP_070143403.1"/>
    </source>
</evidence>
<dbReference type="InterPro" id="IPR043502">
    <property type="entry name" value="DNA/RNA_pol_sf"/>
</dbReference>
<dbReference type="SUPFAM" id="SSF56219">
    <property type="entry name" value="DNase I-like"/>
    <property type="match status" value="1"/>
</dbReference>